<organism evidence="1">
    <name type="scientific">Streptomyces sp. NBC_00119</name>
    <dbReference type="NCBI Taxonomy" id="2975659"/>
    <lineage>
        <taxon>Bacteria</taxon>
        <taxon>Bacillati</taxon>
        <taxon>Actinomycetota</taxon>
        <taxon>Actinomycetes</taxon>
        <taxon>Kitasatosporales</taxon>
        <taxon>Streptomycetaceae</taxon>
        <taxon>Streptomyces</taxon>
    </lineage>
</organism>
<gene>
    <name evidence="1" type="ORF">OHU69_22555</name>
</gene>
<accession>A0AAU1U9I4</accession>
<dbReference type="EMBL" id="CP108195">
    <property type="protein sequence ID" value="WTS13583.1"/>
    <property type="molecule type" value="Genomic_DNA"/>
</dbReference>
<proteinExistence type="predicted"/>
<reference evidence="1" key="1">
    <citation type="submission" date="2022-10" db="EMBL/GenBank/DDBJ databases">
        <title>The complete genomes of actinobacterial strains from the NBC collection.</title>
        <authorList>
            <person name="Joergensen T.S."/>
            <person name="Alvarez Arevalo M."/>
            <person name="Sterndorff E.B."/>
            <person name="Faurdal D."/>
            <person name="Vuksanovic O."/>
            <person name="Mourched A.-S."/>
            <person name="Charusanti P."/>
            <person name="Shaw S."/>
            <person name="Blin K."/>
            <person name="Weber T."/>
        </authorList>
    </citation>
    <scope>NUCLEOTIDE SEQUENCE</scope>
    <source>
        <strain evidence="1">NBC_00119</strain>
    </source>
</reference>
<dbReference type="AlphaFoldDB" id="A0AAU1U9I4"/>
<name>A0AAU1U9I4_9ACTN</name>
<sequence>MAVPRLRDLVRRRPGPVEDDFAGHVRSELALDLPDEDLRDDLDDCLDLYEMGSKPRCEEVEYLRLLEDARDRIVWGC</sequence>
<protein>
    <submittedName>
        <fullName evidence="1">Uncharacterized protein</fullName>
    </submittedName>
</protein>
<evidence type="ECO:0000313" key="1">
    <source>
        <dbReference type="EMBL" id="WTS13583.1"/>
    </source>
</evidence>